<dbReference type="FunFam" id="3.40.50.300:FF:000016">
    <property type="entry name" value="Oligopeptide ABC transporter ATP-binding component"/>
    <property type="match status" value="1"/>
</dbReference>
<keyword evidence="3" id="KW-1003">Cell membrane</keyword>
<keyword evidence="8" id="KW-1185">Reference proteome</keyword>
<dbReference type="SMART" id="SM00382">
    <property type="entry name" value="AAA"/>
    <property type="match status" value="1"/>
</dbReference>
<evidence type="ECO:0000313" key="7">
    <source>
        <dbReference type="EMBL" id="ARU05544.1"/>
    </source>
</evidence>
<dbReference type="KEGG" id="cser:CCO03_13400"/>
<keyword evidence="3" id="KW-0472">Membrane</keyword>
<keyword evidence="4" id="KW-0547">Nucleotide-binding</keyword>
<name>A0A1Y0EPG4_9BURK</name>
<evidence type="ECO:0000313" key="8">
    <source>
        <dbReference type="Proteomes" id="UP000196138"/>
    </source>
</evidence>
<dbReference type="GO" id="GO:0005524">
    <property type="term" value="F:ATP binding"/>
    <property type="evidence" value="ECO:0007669"/>
    <property type="project" value="UniProtKB-KW"/>
</dbReference>
<dbReference type="InterPro" id="IPR003593">
    <property type="entry name" value="AAA+_ATPase"/>
</dbReference>
<dbReference type="SUPFAM" id="SSF52540">
    <property type="entry name" value="P-loop containing nucleoside triphosphate hydrolases"/>
    <property type="match status" value="1"/>
</dbReference>
<evidence type="ECO:0000256" key="1">
    <source>
        <dbReference type="ARBA" id="ARBA00005417"/>
    </source>
</evidence>
<dbReference type="InterPro" id="IPR050319">
    <property type="entry name" value="ABC_transp_ATP-bind"/>
</dbReference>
<dbReference type="GO" id="GO:0015833">
    <property type="term" value="P:peptide transport"/>
    <property type="evidence" value="ECO:0007669"/>
    <property type="project" value="InterPro"/>
</dbReference>
<dbReference type="PANTHER" id="PTHR43776">
    <property type="entry name" value="TRANSPORT ATP-BINDING PROTEIN"/>
    <property type="match status" value="1"/>
</dbReference>
<dbReference type="Pfam" id="PF00005">
    <property type="entry name" value="ABC_tran"/>
    <property type="match status" value="1"/>
</dbReference>
<evidence type="ECO:0000256" key="4">
    <source>
        <dbReference type="ARBA" id="ARBA00022741"/>
    </source>
</evidence>
<dbReference type="RefSeq" id="WP_087281816.1">
    <property type="nucleotide sequence ID" value="NZ_CP021455.1"/>
</dbReference>
<dbReference type="NCBIfam" id="TIGR01727">
    <property type="entry name" value="oligo_HPY"/>
    <property type="match status" value="1"/>
</dbReference>
<evidence type="ECO:0000259" key="6">
    <source>
        <dbReference type="PROSITE" id="PS50893"/>
    </source>
</evidence>
<accession>A0A1Y0EPG4</accession>
<protein>
    <recommendedName>
        <fullName evidence="6">ABC transporter domain-containing protein</fullName>
    </recommendedName>
</protein>
<dbReference type="Proteomes" id="UP000196138">
    <property type="component" value="Chromosome"/>
</dbReference>
<dbReference type="EMBL" id="CP021455">
    <property type="protein sequence ID" value="ARU05544.1"/>
    <property type="molecule type" value="Genomic_DNA"/>
</dbReference>
<dbReference type="Gene3D" id="3.40.50.300">
    <property type="entry name" value="P-loop containing nucleotide triphosphate hydrolases"/>
    <property type="match status" value="1"/>
</dbReference>
<evidence type="ECO:0000256" key="2">
    <source>
        <dbReference type="ARBA" id="ARBA00022448"/>
    </source>
</evidence>
<dbReference type="InterPro" id="IPR027417">
    <property type="entry name" value="P-loop_NTPase"/>
</dbReference>
<dbReference type="PANTHER" id="PTHR43776:SF7">
    <property type="entry name" value="D,D-DIPEPTIDE TRANSPORT ATP-BINDING PROTEIN DDPF-RELATED"/>
    <property type="match status" value="1"/>
</dbReference>
<dbReference type="PROSITE" id="PS50893">
    <property type="entry name" value="ABC_TRANSPORTER_2"/>
    <property type="match status" value="1"/>
</dbReference>
<evidence type="ECO:0000256" key="5">
    <source>
        <dbReference type="ARBA" id="ARBA00022840"/>
    </source>
</evidence>
<dbReference type="CDD" id="cd03257">
    <property type="entry name" value="ABC_NikE_OppD_transporters"/>
    <property type="match status" value="1"/>
</dbReference>
<dbReference type="InterPro" id="IPR003439">
    <property type="entry name" value="ABC_transporter-like_ATP-bd"/>
</dbReference>
<gene>
    <name evidence="7" type="ORF">CCO03_13400</name>
</gene>
<keyword evidence="2" id="KW-0813">Transport</keyword>
<dbReference type="AlphaFoldDB" id="A0A1Y0EPG4"/>
<evidence type="ECO:0000256" key="3">
    <source>
        <dbReference type="ARBA" id="ARBA00022475"/>
    </source>
</evidence>
<dbReference type="GO" id="GO:0055085">
    <property type="term" value="P:transmembrane transport"/>
    <property type="evidence" value="ECO:0007669"/>
    <property type="project" value="UniProtKB-ARBA"/>
</dbReference>
<reference evidence="7 8" key="1">
    <citation type="submission" date="2017-05" db="EMBL/GenBank/DDBJ databases">
        <authorList>
            <person name="Song R."/>
            <person name="Chenine A.L."/>
            <person name="Ruprecht R.M."/>
        </authorList>
    </citation>
    <scope>NUCLEOTIDE SEQUENCE [LARGE SCALE GENOMIC DNA]</scope>
    <source>
        <strain evidence="7 8">DSM 26136</strain>
    </source>
</reference>
<organism evidence="7 8">
    <name type="scientific">Comamonas serinivorans</name>
    <dbReference type="NCBI Taxonomy" id="1082851"/>
    <lineage>
        <taxon>Bacteria</taxon>
        <taxon>Pseudomonadati</taxon>
        <taxon>Pseudomonadota</taxon>
        <taxon>Betaproteobacteria</taxon>
        <taxon>Burkholderiales</taxon>
        <taxon>Comamonadaceae</taxon>
        <taxon>Comamonas</taxon>
    </lineage>
</organism>
<dbReference type="Pfam" id="PF08352">
    <property type="entry name" value="oligo_HPY"/>
    <property type="match status" value="1"/>
</dbReference>
<comment type="similarity">
    <text evidence="1">Belongs to the ABC transporter superfamily.</text>
</comment>
<dbReference type="GO" id="GO:0016887">
    <property type="term" value="F:ATP hydrolysis activity"/>
    <property type="evidence" value="ECO:0007669"/>
    <property type="project" value="InterPro"/>
</dbReference>
<dbReference type="InterPro" id="IPR013563">
    <property type="entry name" value="Oligopep_ABC_C"/>
</dbReference>
<dbReference type="PROSITE" id="PS00211">
    <property type="entry name" value="ABC_TRANSPORTER_1"/>
    <property type="match status" value="1"/>
</dbReference>
<feature type="domain" description="ABC transporter" evidence="6">
    <location>
        <begin position="12"/>
        <end position="255"/>
    </location>
</feature>
<sequence length="325" mass="35115">MTDAAPLPPALFRAQNLCCSYIAASGQRVDALHRVTFDLLQGETLGLVGESGSGKSTLAKCMVRLTPVQAGQMTLAGDDITQLKGAGLGPLRSRVQMVFQDPLASLNPSHSILDAVRTPLLTREPMDRQIEQANDMLTRVGLAPEVYGRRRPRELSGGQCQRVSIARALVGRPQLLICDEAVSALDVSVQAQVLNLLEDLKAELGTSMLFISHDLGVVRNISDRVMVLYLGRVCELGDTARLYDAPLHPYTAILLAAIPTVEARPEGGLKPSSQDMPSPLNVPSGCRFHTRCPQASERCRSEVPELRELPQAPGRLVACHHPLPA</sequence>
<dbReference type="OrthoDB" id="9802772at2"/>
<dbReference type="InterPro" id="IPR017871">
    <property type="entry name" value="ABC_transporter-like_CS"/>
</dbReference>
<proteinExistence type="inferred from homology"/>
<keyword evidence="5" id="KW-0067">ATP-binding</keyword>